<dbReference type="EMBL" id="LR216287">
    <property type="protein sequence ID" value="VFJ14099.1"/>
    <property type="molecule type" value="Genomic_DNA"/>
</dbReference>
<comment type="cofactor">
    <cofactor evidence="1 3">
        <name>pyridoxal 5'-phosphate</name>
        <dbReference type="ChEBI" id="CHEBI:597326"/>
    </cofactor>
</comment>
<dbReference type="InterPro" id="IPR009006">
    <property type="entry name" value="Ala_racemase/Decarboxylase_C"/>
</dbReference>
<dbReference type="Gene3D" id="3.20.20.10">
    <property type="entry name" value="Alanine racemase"/>
    <property type="match status" value="1"/>
</dbReference>
<sequence length="453" mass="51494">MVENVVQIIQNKKTLSRINRFITNEEINQLVEEYGTPLYLVDEGTLHEKVLELKNAYEKFQGRDVRIAYSIKANFNPSILKTFIKDNITFDLTSLGELFFVRELKINPDNIIYTSVTEELEEYKQVLSYGIKRVVVSSYFGLINLSQAANIVGLIPKVMVRINPEVGVKAEVRASYKNGKFGVPLNGGKVDSAYYIVKSIFRDPMLEFEGFHFHLGSQITNFVCYINALERLNSLLNKLKKEISNFSLRTLDIGGGTPVFYNEPVPTPQEMASVYLDKLNELVSYHGKFTLMIESGRFLVAESSLMISKIVNTKEYSDHKIVILDTGYHLLLDAALLKQEYPQEVVLNKSNNNHLYLSDRNKQYTGKNIHLAGRLCDTFDVFHTSKVSDLSYANIGNYILFYNVGAYSLVFNMPFHCQTKPPVLMKTCDGSIKLIRKGTSFNDLYIEEGGLIP</sequence>
<feature type="active site" description="Proton donor" evidence="3">
    <location>
        <position position="376"/>
    </location>
</feature>
<evidence type="ECO:0000256" key="2">
    <source>
        <dbReference type="ARBA" id="ARBA00022898"/>
    </source>
</evidence>
<dbReference type="PANTHER" id="PTHR43727">
    <property type="entry name" value="DIAMINOPIMELATE DECARBOXYLASE"/>
    <property type="match status" value="1"/>
</dbReference>
<gene>
    <name evidence="6" type="primary">lysA</name>
    <name evidence="6" type="ORF">NFRAN_1777</name>
</gene>
<feature type="modified residue" description="N6-(pyridoxal phosphate)lysine" evidence="3">
    <location>
        <position position="72"/>
    </location>
</feature>
<keyword evidence="4" id="KW-0175">Coiled coil</keyword>
<dbReference type="Proteomes" id="UP000294299">
    <property type="component" value="Chromosome NFRAN"/>
</dbReference>
<evidence type="ECO:0000256" key="3">
    <source>
        <dbReference type="PIRSR" id="PIRSR600183-50"/>
    </source>
</evidence>
<feature type="domain" description="Orn/DAP/Arg decarboxylase 2 N-terminal" evidence="5">
    <location>
        <begin position="52"/>
        <end position="301"/>
    </location>
</feature>
<dbReference type="InterPro" id="IPR029066">
    <property type="entry name" value="PLP-binding_barrel"/>
</dbReference>
<evidence type="ECO:0000256" key="4">
    <source>
        <dbReference type="SAM" id="Coils"/>
    </source>
</evidence>
<accession>A0A484ID06</accession>
<reference evidence="6 7" key="1">
    <citation type="submission" date="2019-02" db="EMBL/GenBank/DDBJ databases">
        <authorList>
            <person name="Lehtovirta-Morley E L."/>
        </authorList>
    </citation>
    <scope>NUCLEOTIDE SEQUENCE [LARGE SCALE GENOMIC DNA]</scope>
    <source>
        <strain evidence="6">NFRAN1</strain>
    </source>
</reference>
<dbReference type="GO" id="GO:0009089">
    <property type="term" value="P:lysine biosynthetic process via diaminopimelate"/>
    <property type="evidence" value="ECO:0007669"/>
    <property type="project" value="TreeGrafter"/>
</dbReference>
<protein>
    <submittedName>
        <fullName evidence="6">Diaminopimelate decarboxylase</fullName>
        <ecNumber evidence="6">4.1.1.20</ecNumber>
    </submittedName>
</protein>
<dbReference type="EC" id="4.1.1.20" evidence="6"/>
<evidence type="ECO:0000313" key="7">
    <source>
        <dbReference type="Proteomes" id="UP000294299"/>
    </source>
</evidence>
<evidence type="ECO:0000259" key="5">
    <source>
        <dbReference type="Pfam" id="PF02784"/>
    </source>
</evidence>
<keyword evidence="7" id="KW-1185">Reference proteome</keyword>
<dbReference type="AlphaFoldDB" id="A0A484ID06"/>
<dbReference type="PANTHER" id="PTHR43727:SF2">
    <property type="entry name" value="GROUP IV DECARBOXYLASE"/>
    <property type="match status" value="1"/>
</dbReference>
<dbReference type="OrthoDB" id="18565at2157"/>
<dbReference type="GeneID" id="39421088"/>
<dbReference type="RefSeq" id="WP_134484276.1">
    <property type="nucleotide sequence ID" value="NZ_LR216287.1"/>
</dbReference>
<feature type="coiled-coil region" evidence="4">
    <location>
        <begin position="222"/>
        <end position="249"/>
    </location>
</feature>
<dbReference type="Gene3D" id="2.40.37.10">
    <property type="entry name" value="Lyase, Ornithine Decarboxylase, Chain A, domain 1"/>
    <property type="match status" value="1"/>
</dbReference>
<dbReference type="InterPro" id="IPR000183">
    <property type="entry name" value="Orn/DAP/Arg_de-COase"/>
</dbReference>
<evidence type="ECO:0000313" key="6">
    <source>
        <dbReference type="EMBL" id="VFJ14099.1"/>
    </source>
</evidence>
<dbReference type="KEGG" id="nfn:NFRAN_1777"/>
<keyword evidence="2 3" id="KW-0663">Pyridoxal phosphate</keyword>
<proteinExistence type="predicted"/>
<keyword evidence="6" id="KW-0456">Lyase</keyword>
<name>A0A484ID06_9ARCH</name>
<dbReference type="GO" id="GO:0008836">
    <property type="term" value="F:diaminopimelate decarboxylase activity"/>
    <property type="evidence" value="ECO:0007669"/>
    <property type="project" value="UniProtKB-EC"/>
</dbReference>
<dbReference type="PRINTS" id="PR01179">
    <property type="entry name" value="ODADCRBXLASE"/>
</dbReference>
<dbReference type="Pfam" id="PF02784">
    <property type="entry name" value="Orn_Arg_deC_N"/>
    <property type="match status" value="1"/>
</dbReference>
<organism evidence="6 7">
    <name type="scientific">Candidatus Nitrosocosmicus franklandianus</name>
    <dbReference type="NCBI Taxonomy" id="1798806"/>
    <lineage>
        <taxon>Archaea</taxon>
        <taxon>Nitrososphaerota</taxon>
        <taxon>Nitrososphaeria</taxon>
        <taxon>Nitrososphaerales</taxon>
        <taxon>Nitrososphaeraceae</taxon>
        <taxon>Candidatus Nitrosocosmicus</taxon>
    </lineage>
</organism>
<evidence type="ECO:0000256" key="1">
    <source>
        <dbReference type="ARBA" id="ARBA00001933"/>
    </source>
</evidence>
<dbReference type="SUPFAM" id="SSF51419">
    <property type="entry name" value="PLP-binding barrel"/>
    <property type="match status" value="1"/>
</dbReference>
<dbReference type="InterPro" id="IPR022644">
    <property type="entry name" value="De-COase2_N"/>
</dbReference>
<dbReference type="SUPFAM" id="SSF50621">
    <property type="entry name" value="Alanine racemase C-terminal domain-like"/>
    <property type="match status" value="1"/>
</dbReference>